<proteinExistence type="predicted"/>
<gene>
    <name evidence="2" type="ORF">SEVIR_2G216601v2</name>
</gene>
<name>A0A4U6VWI4_SETVI</name>
<evidence type="ECO:0000313" key="3">
    <source>
        <dbReference type="Proteomes" id="UP000298652"/>
    </source>
</evidence>
<dbReference type="Gramene" id="TKW33193">
    <property type="protein sequence ID" value="TKW33193"/>
    <property type="gene ID" value="SEVIR_2G216601v2"/>
</dbReference>
<dbReference type="AlphaFoldDB" id="A0A4U6VWI4"/>
<feature type="signal peptide" evidence="1">
    <location>
        <begin position="1"/>
        <end position="31"/>
    </location>
</feature>
<dbReference type="Proteomes" id="UP000298652">
    <property type="component" value="Chromosome 2"/>
</dbReference>
<evidence type="ECO:0000313" key="2">
    <source>
        <dbReference type="EMBL" id="TKW33193.1"/>
    </source>
</evidence>
<organism evidence="2 3">
    <name type="scientific">Setaria viridis</name>
    <name type="common">Green bristlegrass</name>
    <name type="synonym">Setaria italica subsp. viridis</name>
    <dbReference type="NCBI Taxonomy" id="4556"/>
    <lineage>
        <taxon>Eukaryota</taxon>
        <taxon>Viridiplantae</taxon>
        <taxon>Streptophyta</taxon>
        <taxon>Embryophyta</taxon>
        <taxon>Tracheophyta</taxon>
        <taxon>Spermatophyta</taxon>
        <taxon>Magnoliopsida</taxon>
        <taxon>Liliopsida</taxon>
        <taxon>Poales</taxon>
        <taxon>Poaceae</taxon>
        <taxon>PACMAD clade</taxon>
        <taxon>Panicoideae</taxon>
        <taxon>Panicodae</taxon>
        <taxon>Paniceae</taxon>
        <taxon>Cenchrinae</taxon>
        <taxon>Setaria</taxon>
    </lineage>
</organism>
<keyword evidence="3" id="KW-1185">Reference proteome</keyword>
<dbReference type="EMBL" id="CM016553">
    <property type="protein sequence ID" value="TKW33193.1"/>
    <property type="molecule type" value="Genomic_DNA"/>
</dbReference>
<feature type="chain" id="PRO_5020574777" evidence="1">
    <location>
        <begin position="32"/>
        <end position="76"/>
    </location>
</feature>
<evidence type="ECO:0000256" key="1">
    <source>
        <dbReference type="SAM" id="SignalP"/>
    </source>
</evidence>
<keyword evidence="1" id="KW-0732">Signal</keyword>
<sequence>MRIGIFSGYQSCYFRLMLLPCKMLLISGTTATFEASTGEVIHGRLLGLPFYTLVHHSPHPRLRQAQLQQLLLRRGA</sequence>
<protein>
    <submittedName>
        <fullName evidence="2">Uncharacterized protein</fullName>
    </submittedName>
</protein>
<accession>A0A4U6VWI4</accession>
<reference evidence="2" key="1">
    <citation type="submission" date="2019-03" db="EMBL/GenBank/DDBJ databases">
        <title>WGS assembly of Setaria viridis.</title>
        <authorList>
            <person name="Huang P."/>
            <person name="Jenkins J."/>
            <person name="Grimwood J."/>
            <person name="Barry K."/>
            <person name="Healey A."/>
            <person name="Mamidi S."/>
            <person name="Sreedasyam A."/>
            <person name="Shu S."/>
            <person name="Feldman M."/>
            <person name="Wu J."/>
            <person name="Yu Y."/>
            <person name="Chen C."/>
            <person name="Johnson J."/>
            <person name="Rokhsar D."/>
            <person name="Baxter I."/>
            <person name="Schmutz J."/>
            <person name="Brutnell T."/>
            <person name="Kellogg E."/>
        </authorList>
    </citation>
    <scope>NUCLEOTIDE SEQUENCE [LARGE SCALE GENOMIC DNA]</scope>
</reference>